<dbReference type="EMBL" id="NCKU01000196">
    <property type="protein sequence ID" value="RWS16644.1"/>
    <property type="molecule type" value="Genomic_DNA"/>
</dbReference>
<keyword evidence="5" id="KW-0458">Lysosome</keyword>
<gene>
    <name evidence="7" type="ORF">B4U79_03173</name>
    <name evidence="6" type="ORF">B4U79_03334</name>
</gene>
<evidence type="ECO:0000256" key="4">
    <source>
        <dbReference type="ARBA" id="ARBA00023136"/>
    </source>
</evidence>
<dbReference type="OrthoDB" id="5567844at2759"/>
<evidence type="ECO:0000256" key="5">
    <source>
        <dbReference type="ARBA" id="ARBA00023228"/>
    </source>
</evidence>
<protein>
    <recommendedName>
        <fullName evidence="3">BLOC-1-related complex subunit 7</fullName>
    </recommendedName>
</protein>
<reference evidence="6 8" key="1">
    <citation type="journal article" date="2018" name="Gigascience">
        <title>Genomes of trombidid mites reveal novel predicted allergens and laterally-transferred genes associated with secondary metabolism.</title>
        <authorList>
            <person name="Dong X."/>
            <person name="Chaisiri K."/>
            <person name="Xia D."/>
            <person name="Armstrong S.D."/>
            <person name="Fang Y."/>
            <person name="Donnelly M.J."/>
            <person name="Kadowaki T."/>
            <person name="McGarry J.W."/>
            <person name="Darby A.C."/>
            <person name="Makepeace B.L."/>
        </authorList>
    </citation>
    <scope>NUCLEOTIDE SEQUENCE [LARGE SCALE GENOMIC DNA]</scope>
    <source>
        <strain evidence="6">UoL-WK</strain>
    </source>
</reference>
<evidence type="ECO:0000256" key="3">
    <source>
        <dbReference type="ARBA" id="ARBA00022295"/>
    </source>
</evidence>
<dbReference type="AlphaFoldDB" id="A0A3S3QA25"/>
<name>A0A3S3QA25_9ACAR</name>
<dbReference type="STRING" id="1965070.A0A3S3QA25"/>
<comment type="subcellular location">
    <subcellularLocation>
        <location evidence="1">Lysosome membrane</location>
    </subcellularLocation>
</comment>
<reference evidence="6" key="2">
    <citation type="submission" date="2018-11" db="EMBL/GenBank/DDBJ databases">
        <title>Trombidioid mite genomics.</title>
        <authorList>
            <person name="Dong X."/>
        </authorList>
    </citation>
    <scope>NUCLEOTIDE SEQUENCE</scope>
    <source>
        <strain evidence="6">UoL-WK</strain>
    </source>
</reference>
<dbReference type="Pfam" id="PF16088">
    <property type="entry name" value="BORCS7"/>
    <property type="match status" value="1"/>
</dbReference>
<keyword evidence="4" id="KW-0472">Membrane</keyword>
<evidence type="ECO:0000313" key="7">
    <source>
        <dbReference type="EMBL" id="RWS16644.1"/>
    </source>
</evidence>
<evidence type="ECO:0000313" key="8">
    <source>
        <dbReference type="Proteomes" id="UP000285301"/>
    </source>
</evidence>
<dbReference type="InterPro" id="IPR032143">
    <property type="entry name" value="BORCS7"/>
</dbReference>
<dbReference type="GO" id="GO:0005765">
    <property type="term" value="C:lysosomal membrane"/>
    <property type="evidence" value="ECO:0007669"/>
    <property type="project" value="UniProtKB-SubCell"/>
</dbReference>
<dbReference type="Proteomes" id="UP000285301">
    <property type="component" value="Unassembled WGS sequence"/>
</dbReference>
<proteinExistence type="inferred from homology"/>
<evidence type="ECO:0000313" key="6">
    <source>
        <dbReference type="EMBL" id="RWS16620.1"/>
    </source>
</evidence>
<sequence>MRLGERVAGNITNCASIVRQVIRGSRSNDTLTQCARNFASQEYFLESTENVSVVSVDY</sequence>
<keyword evidence="8" id="KW-1185">Reference proteome</keyword>
<comment type="caution">
    <text evidence="6">The sequence shown here is derived from an EMBL/GenBank/DDBJ whole genome shotgun (WGS) entry which is preliminary data.</text>
</comment>
<evidence type="ECO:0000256" key="1">
    <source>
        <dbReference type="ARBA" id="ARBA00004656"/>
    </source>
</evidence>
<comment type="similarity">
    <text evidence="2">Belongs to the BORCS7 family.</text>
</comment>
<evidence type="ECO:0000256" key="2">
    <source>
        <dbReference type="ARBA" id="ARBA00005433"/>
    </source>
</evidence>
<organism evidence="6 8">
    <name type="scientific">Dinothrombium tinctorium</name>
    <dbReference type="NCBI Taxonomy" id="1965070"/>
    <lineage>
        <taxon>Eukaryota</taxon>
        <taxon>Metazoa</taxon>
        <taxon>Ecdysozoa</taxon>
        <taxon>Arthropoda</taxon>
        <taxon>Chelicerata</taxon>
        <taxon>Arachnida</taxon>
        <taxon>Acari</taxon>
        <taxon>Acariformes</taxon>
        <taxon>Trombidiformes</taxon>
        <taxon>Prostigmata</taxon>
        <taxon>Anystina</taxon>
        <taxon>Parasitengona</taxon>
        <taxon>Trombidioidea</taxon>
        <taxon>Trombidiidae</taxon>
        <taxon>Dinothrombium</taxon>
    </lineage>
</organism>
<accession>A0A3S3QA25</accession>
<dbReference type="EMBL" id="NCKU01000200">
    <property type="protein sequence ID" value="RWS16620.1"/>
    <property type="molecule type" value="Genomic_DNA"/>
</dbReference>